<keyword evidence="5" id="KW-0645">Protease</keyword>
<feature type="region of interest" description="Disordered" evidence="3">
    <location>
        <begin position="414"/>
        <end position="434"/>
    </location>
</feature>
<evidence type="ECO:0000256" key="3">
    <source>
        <dbReference type="SAM" id="MobiDB-lite"/>
    </source>
</evidence>
<dbReference type="InterPro" id="IPR033855">
    <property type="entry name" value="Protein_C"/>
</dbReference>
<keyword evidence="6" id="KW-1185">Reference proteome</keyword>
<dbReference type="InterPro" id="IPR029045">
    <property type="entry name" value="ClpP/crotonase-like_dom_sf"/>
</dbReference>
<dbReference type="GO" id="GO:0006508">
    <property type="term" value="P:proteolysis"/>
    <property type="evidence" value="ECO:0007669"/>
    <property type="project" value="UniProtKB-KW"/>
</dbReference>
<dbReference type="PANTHER" id="PTHR42987">
    <property type="entry name" value="PEPTIDASE S49"/>
    <property type="match status" value="1"/>
</dbReference>
<comment type="similarity">
    <text evidence="1">Belongs to the peptidase S49 family.</text>
</comment>
<accession>A0AAE7W9A0</accession>
<dbReference type="SUPFAM" id="SSF52096">
    <property type="entry name" value="ClpP/crotonase"/>
    <property type="match status" value="1"/>
</dbReference>
<feature type="coiled-coil region" evidence="2">
    <location>
        <begin position="374"/>
        <end position="405"/>
    </location>
</feature>
<sequence length="454" mass="48480">MTGNLFRLASRVFNKPLLATEDLAHSVSTYLSNRLYNFDNLNTEQLAVNLNKVKGEAADYLKVTADGVAIIPIMGALAHRMSGIDAMCTGGLNSYEGIRRAFDEAMADDSVKSILLNVDSGGGEASGCFELARHIASKRGDKRIVAFVDESACSAAYALACAADEIVATPESMTGSIGVVMVHQEVSKAMEKAGVTATVFRAGANKALGTPYEALNDEAKQKFEKRLAELHDGFVNHVAKMRGISPDTVRATEAGVFNAQEALDLGLIDKVMSTDELERYVGSSLESSSVSSELTVTPTNTGTEMSEQELKELQELREQVAQFKAQEEQKHVASLAETLADSAVTFGFDANAIAGAMLAHGKEAPLSVAFMNLLTSANEKLAEMSEKHQAELAEQTRAIEAAREAVITSEAMKELGAEGEAAAEEPNTDLSPKAQVNNNELLLAELKKLALQNA</sequence>
<name>A0AAE7W9A0_9CAUD</name>
<dbReference type="Proteomes" id="UP000827415">
    <property type="component" value="Segment"/>
</dbReference>
<dbReference type="Pfam" id="PF01343">
    <property type="entry name" value="Peptidase_S49"/>
    <property type="match status" value="1"/>
</dbReference>
<evidence type="ECO:0000256" key="1">
    <source>
        <dbReference type="ARBA" id="ARBA00008683"/>
    </source>
</evidence>
<gene>
    <name evidence="5" type="ORF">ZYZZX_109</name>
</gene>
<reference evidence="5 6" key="1">
    <citation type="submission" date="2021-03" db="EMBL/GenBank/DDBJ databases">
        <authorList>
            <person name="Thompson D.W."/>
            <person name="Brown H.M.F."/>
            <person name="Thompson S.D."/>
            <person name="Grose J.H."/>
        </authorList>
    </citation>
    <scope>NUCLEOTIDE SEQUENCE [LARGE SCALE GENOMIC DNA]</scope>
</reference>
<evidence type="ECO:0000256" key="2">
    <source>
        <dbReference type="SAM" id="Coils"/>
    </source>
</evidence>
<proteinExistence type="inferred from homology"/>
<dbReference type="Gene3D" id="3.90.226.10">
    <property type="entry name" value="2-enoyl-CoA Hydratase, Chain A, domain 1"/>
    <property type="match status" value="1"/>
</dbReference>
<evidence type="ECO:0000259" key="4">
    <source>
        <dbReference type="Pfam" id="PF01343"/>
    </source>
</evidence>
<dbReference type="CDD" id="cd07022">
    <property type="entry name" value="S49_Sppa_36K_type"/>
    <property type="match status" value="1"/>
</dbReference>
<organism evidence="5 6">
    <name type="scientific">Hafnia phage vB_HpaM_Zyzzx</name>
    <dbReference type="NCBI Taxonomy" id="2836109"/>
    <lineage>
        <taxon>Viruses</taxon>
        <taxon>Duplodnaviria</taxon>
        <taxon>Heunggongvirae</taxon>
        <taxon>Uroviricota</taxon>
        <taxon>Caudoviricetes</taxon>
        <taxon>Andersonviridae</taxon>
        <taxon>Andersonviridae incertae sedis</taxon>
        <taxon>Daniellevirus</taxon>
        <taxon>Daniellevirus Zyzzx</taxon>
    </lineage>
</organism>
<dbReference type="PANTHER" id="PTHR42987:SF4">
    <property type="entry name" value="PROTEASE SOHB-RELATED"/>
    <property type="match status" value="1"/>
</dbReference>
<dbReference type="GO" id="GO:0008233">
    <property type="term" value="F:peptidase activity"/>
    <property type="evidence" value="ECO:0007669"/>
    <property type="project" value="UniProtKB-KW"/>
</dbReference>
<protein>
    <submittedName>
        <fullName evidence="5">Head maturation protease</fullName>
    </submittedName>
</protein>
<feature type="domain" description="Peptidase S49" evidence="4">
    <location>
        <begin position="138"/>
        <end position="277"/>
    </location>
</feature>
<evidence type="ECO:0000313" key="5">
    <source>
        <dbReference type="EMBL" id="QYA57324.1"/>
    </source>
</evidence>
<keyword evidence="2" id="KW-0175">Coiled coil</keyword>
<keyword evidence="5" id="KW-0378">Hydrolase</keyword>
<dbReference type="InterPro" id="IPR002142">
    <property type="entry name" value="Peptidase_S49"/>
</dbReference>
<dbReference type="EMBL" id="MW749004">
    <property type="protein sequence ID" value="QYA57324.1"/>
    <property type="molecule type" value="Genomic_DNA"/>
</dbReference>
<evidence type="ECO:0000313" key="6">
    <source>
        <dbReference type="Proteomes" id="UP000827415"/>
    </source>
</evidence>